<dbReference type="PANTHER" id="PTHR19229">
    <property type="entry name" value="ATP-BINDING CASSETTE TRANSPORTER SUBFAMILY A ABCA"/>
    <property type="match status" value="1"/>
</dbReference>
<dbReference type="FunFam" id="3.40.50.300:FF:000335">
    <property type="entry name" value="ATP binding cassette subfamily A member 5"/>
    <property type="match status" value="1"/>
</dbReference>
<dbReference type="SMART" id="SM00382">
    <property type="entry name" value="AAA"/>
    <property type="match status" value="1"/>
</dbReference>
<evidence type="ECO:0000256" key="1">
    <source>
        <dbReference type="ARBA" id="ARBA00004141"/>
    </source>
</evidence>
<name>A0AA38HJC9_9CUCU</name>
<evidence type="ECO:0000313" key="12">
    <source>
        <dbReference type="EMBL" id="KAJ3625342.1"/>
    </source>
</evidence>
<evidence type="ECO:0000256" key="9">
    <source>
        <dbReference type="ARBA" id="ARBA00023136"/>
    </source>
</evidence>
<dbReference type="AlphaFoldDB" id="A0AA38HJC9"/>
<comment type="caution">
    <text evidence="12">The sequence shown here is derived from an EMBL/GenBank/DDBJ whole genome shotgun (WGS) entry which is preliminary data.</text>
</comment>
<keyword evidence="8" id="KW-1133">Transmembrane helix</keyword>
<dbReference type="InterPro" id="IPR003593">
    <property type="entry name" value="AAA+_ATPase"/>
</dbReference>
<dbReference type="Pfam" id="PF00005">
    <property type="entry name" value="ABC_tran"/>
    <property type="match status" value="1"/>
</dbReference>
<keyword evidence="13" id="KW-1185">Reference proteome</keyword>
<dbReference type="Proteomes" id="UP001168821">
    <property type="component" value="Unassembled WGS sequence"/>
</dbReference>
<evidence type="ECO:0000259" key="11">
    <source>
        <dbReference type="PROSITE" id="PS50893"/>
    </source>
</evidence>
<sequence length="291" mass="32142">MYFKKLKTGPPESTEEPDSQLDEDIVKEQRRILSPQGAGDLVTVLKLRKEYNTHPILRWRNKTLVAVNNLSFGVPRGQLFGLLGSNGAGKTTTFKMLTGDLLPTSGHVIANGVDLSSHYRKSGKSLVGYCPQSNALLEAMTGYQILRLYAILHGISDQDIDRHVNTLMNLVGISKYAQKKCGTYSGGNKRKLCVAISLVGCPKVVYLDEPTAGIDPAARRVLWDLLLNYVDMGNVILLTSHSMEECEALCHRLIIISRGVAKCIGSVQHLKSRFGNEICIFIKVKDTSKRL</sequence>
<accession>A0AA38HJC9</accession>
<keyword evidence="6" id="KW-0547">Nucleotide-binding</keyword>
<feature type="region of interest" description="Disordered" evidence="10">
    <location>
        <begin position="1"/>
        <end position="21"/>
    </location>
</feature>
<dbReference type="EMBL" id="JALNTZ010001565">
    <property type="protein sequence ID" value="KAJ3625342.1"/>
    <property type="molecule type" value="Genomic_DNA"/>
</dbReference>
<dbReference type="InterPro" id="IPR027417">
    <property type="entry name" value="P-loop_NTPase"/>
</dbReference>
<keyword evidence="9" id="KW-0472">Membrane</keyword>
<dbReference type="InterPro" id="IPR026082">
    <property type="entry name" value="ABCA"/>
</dbReference>
<evidence type="ECO:0000313" key="13">
    <source>
        <dbReference type="Proteomes" id="UP001168821"/>
    </source>
</evidence>
<keyword evidence="3" id="KW-0813">Transport</keyword>
<organism evidence="12 13">
    <name type="scientific">Zophobas morio</name>
    <dbReference type="NCBI Taxonomy" id="2755281"/>
    <lineage>
        <taxon>Eukaryota</taxon>
        <taxon>Metazoa</taxon>
        <taxon>Ecdysozoa</taxon>
        <taxon>Arthropoda</taxon>
        <taxon>Hexapoda</taxon>
        <taxon>Insecta</taxon>
        <taxon>Pterygota</taxon>
        <taxon>Neoptera</taxon>
        <taxon>Endopterygota</taxon>
        <taxon>Coleoptera</taxon>
        <taxon>Polyphaga</taxon>
        <taxon>Cucujiformia</taxon>
        <taxon>Tenebrionidae</taxon>
        <taxon>Zophobas</taxon>
    </lineage>
</organism>
<dbReference type="GO" id="GO:0016887">
    <property type="term" value="F:ATP hydrolysis activity"/>
    <property type="evidence" value="ECO:0007669"/>
    <property type="project" value="InterPro"/>
</dbReference>
<evidence type="ECO:0000256" key="6">
    <source>
        <dbReference type="ARBA" id="ARBA00022741"/>
    </source>
</evidence>
<protein>
    <recommendedName>
        <fullName evidence="11">ABC transporter domain-containing protein</fullName>
    </recommendedName>
</protein>
<proteinExistence type="inferred from homology"/>
<dbReference type="GO" id="GO:0005319">
    <property type="term" value="F:lipid transporter activity"/>
    <property type="evidence" value="ECO:0007669"/>
    <property type="project" value="TreeGrafter"/>
</dbReference>
<dbReference type="CDD" id="cd03263">
    <property type="entry name" value="ABC_subfamily_A"/>
    <property type="match status" value="1"/>
</dbReference>
<evidence type="ECO:0000256" key="8">
    <source>
        <dbReference type="ARBA" id="ARBA00022989"/>
    </source>
</evidence>
<feature type="domain" description="ABC transporter" evidence="11">
    <location>
        <begin position="45"/>
        <end position="283"/>
    </location>
</feature>
<dbReference type="Gene3D" id="3.40.50.300">
    <property type="entry name" value="P-loop containing nucleotide triphosphate hydrolases"/>
    <property type="match status" value="1"/>
</dbReference>
<comment type="similarity">
    <text evidence="2">Belongs to the ABC transporter superfamily. ABCA family.</text>
</comment>
<evidence type="ECO:0000256" key="7">
    <source>
        <dbReference type="ARBA" id="ARBA00022840"/>
    </source>
</evidence>
<gene>
    <name evidence="12" type="ORF">Zmor_004329</name>
</gene>
<evidence type="ECO:0000256" key="4">
    <source>
        <dbReference type="ARBA" id="ARBA00022692"/>
    </source>
</evidence>
<evidence type="ECO:0000256" key="3">
    <source>
        <dbReference type="ARBA" id="ARBA00022448"/>
    </source>
</evidence>
<dbReference type="GO" id="GO:0005524">
    <property type="term" value="F:ATP binding"/>
    <property type="evidence" value="ECO:0007669"/>
    <property type="project" value="UniProtKB-KW"/>
</dbReference>
<evidence type="ECO:0000256" key="10">
    <source>
        <dbReference type="SAM" id="MobiDB-lite"/>
    </source>
</evidence>
<dbReference type="GO" id="GO:0016020">
    <property type="term" value="C:membrane"/>
    <property type="evidence" value="ECO:0007669"/>
    <property type="project" value="UniProtKB-SubCell"/>
</dbReference>
<dbReference type="GO" id="GO:0140359">
    <property type="term" value="F:ABC-type transporter activity"/>
    <property type="evidence" value="ECO:0007669"/>
    <property type="project" value="InterPro"/>
</dbReference>
<dbReference type="PANTHER" id="PTHR19229:SF36">
    <property type="entry name" value="ATP-BINDING CASSETTE SUB-FAMILY A MEMBER 2"/>
    <property type="match status" value="1"/>
</dbReference>
<dbReference type="PROSITE" id="PS00211">
    <property type="entry name" value="ABC_TRANSPORTER_1"/>
    <property type="match status" value="1"/>
</dbReference>
<evidence type="ECO:0000256" key="5">
    <source>
        <dbReference type="ARBA" id="ARBA00022737"/>
    </source>
</evidence>
<keyword evidence="4" id="KW-0812">Transmembrane</keyword>
<evidence type="ECO:0000256" key="2">
    <source>
        <dbReference type="ARBA" id="ARBA00008869"/>
    </source>
</evidence>
<comment type="subcellular location">
    <subcellularLocation>
        <location evidence="1">Membrane</location>
        <topology evidence="1">Multi-pass membrane protein</topology>
    </subcellularLocation>
</comment>
<dbReference type="InterPro" id="IPR003439">
    <property type="entry name" value="ABC_transporter-like_ATP-bd"/>
</dbReference>
<reference evidence="12" key="1">
    <citation type="journal article" date="2023" name="G3 (Bethesda)">
        <title>Whole genome assemblies of Zophobas morio and Tenebrio molitor.</title>
        <authorList>
            <person name="Kaur S."/>
            <person name="Stinson S.A."/>
            <person name="diCenzo G.C."/>
        </authorList>
    </citation>
    <scope>NUCLEOTIDE SEQUENCE</scope>
    <source>
        <strain evidence="12">QUZm001</strain>
    </source>
</reference>
<dbReference type="PROSITE" id="PS50893">
    <property type="entry name" value="ABC_TRANSPORTER_2"/>
    <property type="match status" value="1"/>
</dbReference>
<dbReference type="InterPro" id="IPR017871">
    <property type="entry name" value="ABC_transporter-like_CS"/>
</dbReference>
<keyword evidence="5" id="KW-0677">Repeat</keyword>
<keyword evidence="7" id="KW-0067">ATP-binding</keyword>
<dbReference type="SUPFAM" id="SSF52540">
    <property type="entry name" value="P-loop containing nucleoside triphosphate hydrolases"/>
    <property type="match status" value="1"/>
</dbReference>